<dbReference type="SUPFAM" id="SSF53474">
    <property type="entry name" value="alpha/beta-Hydrolases"/>
    <property type="match status" value="1"/>
</dbReference>
<dbReference type="Gene3D" id="3.40.50.1820">
    <property type="entry name" value="alpha/beta hydrolase"/>
    <property type="match status" value="1"/>
</dbReference>
<feature type="chain" id="PRO_5042141538" evidence="1">
    <location>
        <begin position="25"/>
        <end position="362"/>
    </location>
</feature>
<keyword evidence="3" id="KW-0378">Hydrolase</keyword>
<evidence type="ECO:0000313" key="4">
    <source>
        <dbReference type="Proteomes" id="UP001222325"/>
    </source>
</evidence>
<evidence type="ECO:0000259" key="2">
    <source>
        <dbReference type="Pfam" id="PF12697"/>
    </source>
</evidence>
<evidence type="ECO:0000313" key="3">
    <source>
        <dbReference type="EMBL" id="KAJ7097170.1"/>
    </source>
</evidence>
<accession>A0AAD6XW56</accession>
<proteinExistence type="predicted"/>
<sequence length="362" mass="38178">MFPNALAVLFQLPAFFVAPPASTACSCSSVTIPVHVDTLVPKDPTDIFGGLKSDASSLRRVDDTYDIYGVYCKPDDAPSDVLQLLVHGLTYSSQYWSTPVAEFRNHSYAAYSCDHGLPSLAIDWPGVGLSSRPVNADDVQYPTVSAAVSQLARSLKEVSILPGAQPFKKVIGVGHSAGCGMLIFDAVVEGEQSPFDGLVLTGALTVAPGTLPPVGSISARDADPQRWGDLDPGYFTAPDRSGFYPPDPASFSPRMLAFDGFTKDLGTIGTYVQASTSSLTKQYTGPVAMIVGAADQMYCAGTGRCDDVANLTAIERTTWPAVQSFEVVVSPGSGGHSLNLDFFAGGAFKTIVHFVNKFSAGP</sequence>
<protein>
    <submittedName>
        <fullName evidence="3">Alpha/Beta hydrolase protein</fullName>
    </submittedName>
</protein>
<dbReference type="InterPro" id="IPR029058">
    <property type="entry name" value="AB_hydrolase_fold"/>
</dbReference>
<organism evidence="3 4">
    <name type="scientific">Mycena belliarum</name>
    <dbReference type="NCBI Taxonomy" id="1033014"/>
    <lineage>
        <taxon>Eukaryota</taxon>
        <taxon>Fungi</taxon>
        <taxon>Dikarya</taxon>
        <taxon>Basidiomycota</taxon>
        <taxon>Agaricomycotina</taxon>
        <taxon>Agaricomycetes</taxon>
        <taxon>Agaricomycetidae</taxon>
        <taxon>Agaricales</taxon>
        <taxon>Marasmiineae</taxon>
        <taxon>Mycenaceae</taxon>
        <taxon>Mycena</taxon>
    </lineage>
</organism>
<evidence type="ECO:0000256" key="1">
    <source>
        <dbReference type="SAM" id="SignalP"/>
    </source>
</evidence>
<name>A0AAD6XW56_9AGAR</name>
<dbReference type="AlphaFoldDB" id="A0AAD6XW56"/>
<comment type="caution">
    <text evidence="3">The sequence shown here is derived from an EMBL/GenBank/DDBJ whole genome shotgun (WGS) entry which is preliminary data.</text>
</comment>
<dbReference type="Proteomes" id="UP001222325">
    <property type="component" value="Unassembled WGS sequence"/>
</dbReference>
<feature type="signal peptide" evidence="1">
    <location>
        <begin position="1"/>
        <end position="24"/>
    </location>
</feature>
<dbReference type="GO" id="GO:0016787">
    <property type="term" value="F:hydrolase activity"/>
    <property type="evidence" value="ECO:0007669"/>
    <property type="project" value="UniProtKB-KW"/>
</dbReference>
<keyword evidence="1" id="KW-0732">Signal</keyword>
<feature type="domain" description="AB hydrolase-1" evidence="2">
    <location>
        <begin position="84"/>
        <end position="340"/>
    </location>
</feature>
<dbReference type="InterPro" id="IPR000073">
    <property type="entry name" value="AB_hydrolase_1"/>
</dbReference>
<gene>
    <name evidence="3" type="ORF">B0H15DRAFT_928543</name>
</gene>
<reference evidence="3" key="1">
    <citation type="submission" date="2023-03" db="EMBL/GenBank/DDBJ databases">
        <title>Massive genome expansion in bonnet fungi (Mycena s.s.) driven by repeated elements and novel gene families across ecological guilds.</title>
        <authorList>
            <consortium name="Lawrence Berkeley National Laboratory"/>
            <person name="Harder C.B."/>
            <person name="Miyauchi S."/>
            <person name="Viragh M."/>
            <person name="Kuo A."/>
            <person name="Thoen E."/>
            <person name="Andreopoulos B."/>
            <person name="Lu D."/>
            <person name="Skrede I."/>
            <person name="Drula E."/>
            <person name="Henrissat B."/>
            <person name="Morin E."/>
            <person name="Kohler A."/>
            <person name="Barry K."/>
            <person name="LaButti K."/>
            <person name="Morin E."/>
            <person name="Salamov A."/>
            <person name="Lipzen A."/>
            <person name="Mereny Z."/>
            <person name="Hegedus B."/>
            <person name="Baldrian P."/>
            <person name="Stursova M."/>
            <person name="Weitz H."/>
            <person name="Taylor A."/>
            <person name="Grigoriev I.V."/>
            <person name="Nagy L.G."/>
            <person name="Martin F."/>
            <person name="Kauserud H."/>
        </authorList>
    </citation>
    <scope>NUCLEOTIDE SEQUENCE</scope>
    <source>
        <strain evidence="3">CBHHK173m</strain>
    </source>
</reference>
<dbReference type="Pfam" id="PF12697">
    <property type="entry name" value="Abhydrolase_6"/>
    <property type="match status" value="1"/>
</dbReference>
<keyword evidence="4" id="KW-1185">Reference proteome</keyword>
<dbReference type="EMBL" id="JARJCN010000010">
    <property type="protein sequence ID" value="KAJ7097170.1"/>
    <property type="molecule type" value="Genomic_DNA"/>
</dbReference>